<keyword evidence="4" id="KW-1185">Reference proteome</keyword>
<feature type="domain" description="DUF4140" evidence="3">
    <location>
        <begin position="26"/>
        <end position="123"/>
    </location>
</feature>
<organism evidence="4 5">
    <name type="scientific">Haemonchus contortus</name>
    <name type="common">Barber pole worm</name>
    <dbReference type="NCBI Taxonomy" id="6289"/>
    <lineage>
        <taxon>Eukaryota</taxon>
        <taxon>Metazoa</taxon>
        <taxon>Ecdysozoa</taxon>
        <taxon>Nematoda</taxon>
        <taxon>Chromadorea</taxon>
        <taxon>Rhabditida</taxon>
        <taxon>Rhabditina</taxon>
        <taxon>Rhabditomorpha</taxon>
        <taxon>Strongyloidea</taxon>
        <taxon>Trichostrongylidae</taxon>
        <taxon>Haemonchus</taxon>
    </lineage>
</organism>
<dbReference type="Proteomes" id="UP000025227">
    <property type="component" value="Unplaced"/>
</dbReference>
<dbReference type="Pfam" id="PF13598">
    <property type="entry name" value="DUF4139"/>
    <property type="match status" value="1"/>
</dbReference>
<dbReference type="WBParaSite" id="HCON_00121810-00001">
    <property type="protein sequence ID" value="HCON_00121810-00001"/>
    <property type="gene ID" value="HCON_00121810"/>
</dbReference>
<dbReference type="InterPro" id="IPR011935">
    <property type="entry name" value="CHP02231"/>
</dbReference>
<protein>
    <submittedName>
        <fullName evidence="5">DUF4140 domain-containing protein</fullName>
    </submittedName>
</protein>
<dbReference type="NCBIfam" id="TIGR02231">
    <property type="entry name" value="mucoidy inhibitor MuiA family protein"/>
    <property type="match status" value="1"/>
</dbReference>
<dbReference type="Pfam" id="PF13600">
    <property type="entry name" value="DUF4140"/>
    <property type="match status" value="1"/>
</dbReference>
<sequence length="561" mass="62137">MVESWHEPTPQTSFRFEAADLPTKNVIVYSDRAEVKRVVTTSLAKGTNEIIIQNVSAVIERQSVRVDGRGVLIQEVQYQEMPIDTVQETEKIRSLEREKVSVENQRFTVEDDMNSLRKQIEVLDGVAGQIAAGPPKTSQPLTESLPNVFRRHSVVGSTTSYESYQGCSTVGFLSNDDALSNLAKFLSYYDITIVVEMDSPATVDLYVSYQVYCASWRPAYDIRVITTTEGDQDNSIKLCYYGLVEQNTGDDWNDTDMVLSTSTPSVGGCAPQLATLSASIHRPNKYQRQRNASAALRKPMYSASEEDMGFGSFDCNEMADAVALHRYNTAQLSRSSEENSVSAPSIENLVSTCFSIPRAVTIPSNGVEHKVLVAMFDLTCSFIHECVPSRSASAYLSAVITNTTPFPLPPGDAAVYLNNGFVTKAHLRTVLPGDEFRCSLGVDPSIKIEYKTPTVTHEQVGFMSKSTLLTHEQIIYLRNAKAMQSVQVTVKEQIPKSTDEKIKVAIVSPEIRAKNSEAKLNKDHNLEWTVVLVPGQQKDLRIKYTVEHPASESLSFKLAAQ</sequence>
<evidence type="ECO:0000256" key="1">
    <source>
        <dbReference type="SAM" id="Coils"/>
    </source>
</evidence>
<dbReference type="PANTHER" id="PTHR31005">
    <property type="entry name" value="DUF4139 DOMAIN-CONTAINING PROTEIN"/>
    <property type="match status" value="1"/>
</dbReference>
<dbReference type="InterPro" id="IPR025554">
    <property type="entry name" value="DUF4140"/>
</dbReference>
<evidence type="ECO:0000259" key="2">
    <source>
        <dbReference type="Pfam" id="PF13598"/>
    </source>
</evidence>
<dbReference type="PANTHER" id="PTHR31005:SF10">
    <property type="entry name" value="DUF4140 DOMAIN-CONTAINING PROTEIN"/>
    <property type="match status" value="1"/>
</dbReference>
<evidence type="ECO:0000313" key="5">
    <source>
        <dbReference type="WBParaSite" id="HCON_00121810-00001"/>
    </source>
</evidence>
<dbReference type="AlphaFoldDB" id="A0A7I4YNV9"/>
<reference evidence="5" key="1">
    <citation type="submission" date="2020-12" db="UniProtKB">
        <authorList>
            <consortium name="WormBaseParasite"/>
        </authorList>
    </citation>
    <scope>IDENTIFICATION</scope>
    <source>
        <strain evidence="5">MHco3</strain>
    </source>
</reference>
<keyword evidence="1" id="KW-0175">Coiled coil</keyword>
<dbReference type="OMA" id="IANQHTH"/>
<dbReference type="OrthoDB" id="10068793at2759"/>
<name>A0A7I4YNV9_HAECO</name>
<dbReference type="InterPro" id="IPR037291">
    <property type="entry name" value="DUF4139"/>
</dbReference>
<evidence type="ECO:0000259" key="3">
    <source>
        <dbReference type="Pfam" id="PF13600"/>
    </source>
</evidence>
<proteinExistence type="predicted"/>
<feature type="coiled-coil region" evidence="1">
    <location>
        <begin position="85"/>
        <end position="112"/>
    </location>
</feature>
<accession>A0A7I4YNV9</accession>
<evidence type="ECO:0000313" key="4">
    <source>
        <dbReference type="Proteomes" id="UP000025227"/>
    </source>
</evidence>
<feature type="domain" description="DUF4139" evidence="2">
    <location>
        <begin position="206"/>
        <end position="549"/>
    </location>
</feature>